<dbReference type="RefSeq" id="WP_132477317.1">
    <property type="nucleotide sequence ID" value="NZ_JBHRVM010000001.1"/>
</dbReference>
<dbReference type="Gene3D" id="3.40.190.10">
    <property type="entry name" value="Periplasmic binding protein-like II"/>
    <property type="match status" value="1"/>
</dbReference>
<dbReference type="Pfam" id="PF03401">
    <property type="entry name" value="TctC"/>
    <property type="match status" value="1"/>
</dbReference>
<dbReference type="InterPro" id="IPR042100">
    <property type="entry name" value="Bug_dom1"/>
</dbReference>
<dbReference type="Gene3D" id="3.40.190.150">
    <property type="entry name" value="Bordetella uptake gene, domain 1"/>
    <property type="match status" value="1"/>
</dbReference>
<dbReference type="CDD" id="cd13578">
    <property type="entry name" value="PBP2_Bug27"/>
    <property type="match status" value="1"/>
</dbReference>
<keyword evidence="4" id="KW-1185">Reference proteome</keyword>
<dbReference type="EMBL" id="SMBX01000006">
    <property type="protein sequence ID" value="TCU97218.1"/>
    <property type="molecule type" value="Genomic_DNA"/>
</dbReference>
<protein>
    <submittedName>
        <fullName evidence="3">Tripartite-type tricarboxylate transporter receptor subunit TctC</fullName>
    </submittedName>
</protein>
<dbReference type="AlphaFoldDB" id="A0A4R3V210"/>
<dbReference type="OrthoDB" id="5171643at2"/>
<sequence length="328" mass="34450">MKPLNKNRLLKRAAAAVFTLMPLLASASASAFPTKPITLVVPFPPGGGNDQVGRLVGDYLSKELNVPVVVENKGGAGGNIGTAAAARSAPDGYTIAIASNQVVINTSLYSNVGFDLHKDLRPVAMVADVQFLLVSHPSTGLKSVDDILQTVKVKGEQLNHGTPGNGTPQHLSAELFSVLTGAKLTHIPYRGSGPAIADTLGGHIQLAFGTLPAVAPHVQAQSLNAIAVTGTARSLLLPQVPTMAEAGVAGYESSTWYGILAPAKTPDDVVATLTEALKRVTDSAEFRQKLAELGYETRYLNAEEMQSVMNADEAKWARIIKDVGIKIE</sequence>
<accession>A0A4R3V210</accession>
<dbReference type="SUPFAM" id="SSF53850">
    <property type="entry name" value="Periplasmic binding protein-like II"/>
    <property type="match status" value="1"/>
</dbReference>
<gene>
    <name evidence="3" type="ORF">EV686_10698</name>
</gene>
<comment type="caution">
    <text evidence="3">The sequence shown here is derived from an EMBL/GenBank/DDBJ whole genome shotgun (WGS) entry which is preliminary data.</text>
</comment>
<evidence type="ECO:0000256" key="2">
    <source>
        <dbReference type="SAM" id="SignalP"/>
    </source>
</evidence>
<evidence type="ECO:0000256" key="1">
    <source>
        <dbReference type="ARBA" id="ARBA00006987"/>
    </source>
</evidence>
<evidence type="ECO:0000313" key="4">
    <source>
        <dbReference type="Proteomes" id="UP000294692"/>
    </source>
</evidence>
<keyword evidence="3" id="KW-0675">Receptor</keyword>
<keyword evidence="2" id="KW-0732">Signal</keyword>
<dbReference type="PIRSF" id="PIRSF017082">
    <property type="entry name" value="YflP"/>
    <property type="match status" value="1"/>
</dbReference>
<evidence type="ECO:0000313" key="3">
    <source>
        <dbReference type="EMBL" id="TCU97218.1"/>
    </source>
</evidence>
<dbReference type="PANTHER" id="PTHR42928:SF5">
    <property type="entry name" value="BLR1237 PROTEIN"/>
    <property type="match status" value="1"/>
</dbReference>
<dbReference type="InterPro" id="IPR005064">
    <property type="entry name" value="BUG"/>
</dbReference>
<feature type="signal peptide" evidence="2">
    <location>
        <begin position="1"/>
        <end position="31"/>
    </location>
</feature>
<comment type="similarity">
    <text evidence="1">Belongs to the UPF0065 (bug) family.</text>
</comment>
<organism evidence="3 4">
    <name type="scientific">Paracandidimonas soli</name>
    <dbReference type="NCBI Taxonomy" id="1917182"/>
    <lineage>
        <taxon>Bacteria</taxon>
        <taxon>Pseudomonadati</taxon>
        <taxon>Pseudomonadota</taxon>
        <taxon>Betaproteobacteria</taxon>
        <taxon>Burkholderiales</taxon>
        <taxon>Alcaligenaceae</taxon>
        <taxon>Paracandidimonas</taxon>
    </lineage>
</organism>
<proteinExistence type="inferred from homology"/>
<name>A0A4R3V210_9BURK</name>
<feature type="chain" id="PRO_5020285218" evidence="2">
    <location>
        <begin position="32"/>
        <end position="328"/>
    </location>
</feature>
<dbReference type="Proteomes" id="UP000294692">
    <property type="component" value="Unassembled WGS sequence"/>
</dbReference>
<reference evidence="3 4" key="1">
    <citation type="submission" date="2019-03" db="EMBL/GenBank/DDBJ databases">
        <title>Genomic Encyclopedia of Type Strains, Phase IV (KMG-IV): sequencing the most valuable type-strain genomes for metagenomic binning, comparative biology and taxonomic classification.</title>
        <authorList>
            <person name="Goeker M."/>
        </authorList>
    </citation>
    <scope>NUCLEOTIDE SEQUENCE [LARGE SCALE GENOMIC DNA]</scope>
    <source>
        <strain evidence="3 4">DSM 100048</strain>
    </source>
</reference>
<dbReference type="PANTHER" id="PTHR42928">
    <property type="entry name" value="TRICARBOXYLATE-BINDING PROTEIN"/>
    <property type="match status" value="1"/>
</dbReference>